<accession>A0ABT2M5R5</accession>
<reference evidence="3" key="1">
    <citation type="submission" date="2023-07" db="EMBL/GenBank/DDBJ databases">
        <authorList>
            <person name="Deng Y."/>
            <person name="Zhang Y.-Q."/>
        </authorList>
    </citation>
    <scope>NUCLEOTIDE SEQUENCE [LARGE SCALE GENOMIC DNA]</scope>
    <source>
        <strain evidence="3">CPCC 205710</strain>
    </source>
</reference>
<gene>
    <name evidence="2" type="ORF">N4S67_04070</name>
</gene>
<dbReference type="InterPro" id="IPR032710">
    <property type="entry name" value="NTF2-like_dom_sf"/>
</dbReference>
<organism evidence="2 3">
    <name type="scientific">Mycobacterium deserti</name>
    <dbReference type="NCBI Taxonomy" id="2978347"/>
    <lineage>
        <taxon>Bacteria</taxon>
        <taxon>Bacillati</taxon>
        <taxon>Actinomycetota</taxon>
        <taxon>Actinomycetes</taxon>
        <taxon>Mycobacteriales</taxon>
        <taxon>Mycobacteriaceae</taxon>
        <taxon>Mycobacterium</taxon>
    </lineage>
</organism>
<dbReference type="RefSeq" id="WP_260991626.1">
    <property type="nucleotide sequence ID" value="NZ_JAODWD010000001.1"/>
</dbReference>
<dbReference type="SUPFAM" id="SSF54427">
    <property type="entry name" value="NTF2-like"/>
    <property type="match status" value="1"/>
</dbReference>
<dbReference type="Pfam" id="PF13474">
    <property type="entry name" value="SnoaL_3"/>
    <property type="match status" value="1"/>
</dbReference>
<name>A0ABT2M5R5_9MYCO</name>
<evidence type="ECO:0000313" key="2">
    <source>
        <dbReference type="EMBL" id="MCT7657597.1"/>
    </source>
</evidence>
<dbReference type="NCBIfam" id="TIGR02246">
    <property type="entry name" value="SgcJ/EcaC family oxidoreductase"/>
    <property type="match status" value="1"/>
</dbReference>
<dbReference type="InterPro" id="IPR011944">
    <property type="entry name" value="Steroid_delta5-4_isomerase"/>
</dbReference>
<dbReference type="Proteomes" id="UP001206639">
    <property type="component" value="Unassembled WGS sequence"/>
</dbReference>
<sequence>MQGTDVVRDVMDQWKAGIDAHDPQTVAAVFAEDAIFQGLRPYSVGRQGVFDYYDSQPRGMTVNYQIMESRRPTTGLVVGYLRADFAFRDRPPLALNVGVVVAQTGGRWRIVHYQASPPASSGRE</sequence>
<proteinExistence type="predicted"/>
<comment type="caution">
    <text evidence="2">The sequence shown here is derived from an EMBL/GenBank/DDBJ whole genome shotgun (WGS) entry which is preliminary data.</text>
</comment>
<protein>
    <submittedName>
        <fullName evidence="2">SgcJ/EcaC family oxidoreductase</fullName>
    </submittedName>
</protein>
<dbReference type="InterPro" id="IPR037401">
    <property type="entry name" value="SnoaL-like"/>
</dbReference>
<evidence type="ECO:0000259" key="1">
    <source>
        <dbReference type="Pfam" id="PF13474"/>
    </source>
</evidence>
<evidence type="ECO:0000313" key="3">
    <source>
        <dbReference type="Proteomes" id="UP001206639"/>
    </source>
</evidence>
<keyword evidence="3" id="KW-1185">Reference proteome</keyword>
<dbReference type="Gene3D" id="3.10.450.50">
    <property type="match status" value="1"/>
</dbReference>
<dbReference type="EMBL" id="JAODWD010000001">
    <property type="protein sequence ID" value="MCT7657597.1"/>
    <property type="molecule type" value="Genomic_DNA"/>
</dbReference>
<feature type="domain" description="SnoaL-like" evidence="1">
    <location>
        <begin position="7"/>
        <end position="119"/>
    </location>
</feature>